<dbReference type="GO" id="GO:0006799">
    <property type="term" value="P:polyphosphate biosynthetic process"/>
    <property type="evidence" value="ECO:0007669"/>
    <property type="project" value="UniProtKB-UniRule"/>
</dbReference>
<dbReference type="GO" id="GO:0009358">
    <property type="term" value="C:polyphosphate kinase complex"/>
    <property type="evidence" value="ECO:0007669"/>
    <property type="project" value="InterPro"/>
</dbReference>
<evidence type="ECO:0000256" key="6">
    <source>
        <dbReference type="ARBA" id="ARBA00022840"/>
    </source>
</evidence>
<feature type="binding site" evidence="8">
    <location>
        <position position="466"/>
    </location>
    <ligand>
        <name>ATP</name>
        <dbReference type="ChEBI" id="CHEBI:30616"/>
    </ligand>
</feature>
<dbReference type="PANTHER" id="PTHR30218">
    <property type="entry name" value="POLYPHOSPHATE KINASE"/>
    <property type="match status" value="1"/>
</dbReference>
<evidence type="ECO:0000256" key="5">
    <source>
        <dbReference type="ARBA" id="ARBA00022777"/>
    </source>
</evidence>
<dbReference type="GO" id="GO:0008976">
    <property type="term" value="F:polyphosphate kinase activity"/>
    <property type="evidence" value="ECO:0007669"/>
    <property type="project" value="UniProtKB-UniRule"/>
</dbReference>
<dbReference type="InterPro" id="IPR036830">
    <property type="entry name" value="PP_kinase_middle_dom_sf"/>
</dbReference>
<comment type="PTM">
    <text evidence="8 9">An intermediate of this reaction is the autophosphorylated ppk in which a phosphate is covalently linked to a histidine residue through a N-P bond.</text>
</comment>
<gene>
    <name evidence="8" type="primary">ppk</name>
    <name evidence="10" type="ORF">IMCC3088_532</name>
</gene>
<dbReference type="InterPro" id="IPR025200">
    <property type="entry name" value="PPK_C_dom2"/>
</dbReference>
<dbReference type="InterPro" id="IPR025198">
    <property type="entry name" value="PPK_N_dom"/>
</dbReference>
<dbReference type="GO" id="GO:0046872">
    <property type="term" value="F:metal ion binding"/>
    <property type="evidence" value="ECO:0007669"/>
    <property type="project" value="UniProtKB-KW"/>
</dbReference>
<evidence type="ECO:0000256" key="2">
    <source>
        <dbReference type="ARBA" id="ARBA00022679"/>
    </source>
</evidence>
<dbReference type="GO" id="GO:0005524">
    <property type="term" value="F:ATP binding"/>
    <property type="evidence" value="ECO:0007669"/>
    <property type="project" value="UniProtKB-KW"/>
</dbReference>
<dbReference type="RefSeq" id="WP_009574933.1">
    <property type="nucleotide sequence ID" value="NZ_AEIG01000015.1"/>
</dbReference>
<dbReference type="InterPro" id="IPR036832">
    <property type="entry name" value="PPK_N_dom_sf"/>
</dbReference>
<keyword evidence="6 8" id="KW-0067">ATP-binding</keyword>
<evidence type="ECO:0000313" key="11">
    <source>
        <dbReference type="Proteomes" id="UP000005615"/>
    </source>
</evidence>
<organism evidence="10 11">
    <name type="scientific">Aequoribacter fuscus</name>
    <dbReference type="NCBI Taxonomy" id="2518989"/>
    <lineage>
        <taxon>Bacteria</taxon>
        <taxon>Pseudomonadati</taxon>
        <taxon>Pseudomonadota</taxon>
        <taxon>Gammaproteobacteria</taxon>
        <taxon>Cellvibrionales</taxon>
        <taxon>Halieaceae</taxon>
        <taxon>Aequoribacter</taxon>
    </lineage>
</organism>
<proteinExistence type="inferred from homology"/>
<accession>F3KZT9</accession>
<feature type="binding site" evidence="8">
    <location>
        <position position="403"/>
    </location>
    <ligand>
        <name>Mg(2+)</name>
        <dbReference type="ChEBI" id="CHEBI:18420"/>
    </ligand>
</feature>
<dbReference type="eggNOG" id="COG0855">
    <property type="taxonomic scope" value="Bacteria"/>
</dbReference>
<dbReference type="SUPFAM" id="SSF143724">
    <property type="entry name" value="PHP14-like"/>
    <property type="match status" value="1"/>
</dbReference>
<keyword evidence="3 8" id="KW-0479">Metal-binding</keyword>
<evidence type="ECO:0000256" key="4">
    <source>
        <dbReference type="ARBA" id="ARBA00022741"/>
    </source>
</evidence>
<comment type="catalytic activity">
    <reaction evidence="8 9">
        <text>[phosphate](n) + ATP = [phosphate](n+1) + ADP</text>
        <dbReference type="Rhea" id="RHEA:19573"/>
        <dbReference type="Rhea" id="RHEA-COMP:9859"/>
        <dbReference type="Rhea" id="RHEA-COMP:14280"/>
        <dbReference type="ChEBI" id="CHEBI:16838"/>
        <dbReference type="ChEBI" id="CHEBI:30616"/>
        <dbReference type="ChEBI" id="CHEBI:456216"/>
        <dbReference type="EC" id="2.7.4.1"/>
    </reaction>
</comment>
<comment type="similarity">
    <text evidence="8 9">Belongs to the polyphosphate kinase 1 (PPK1) family.</text>
</comment>
<reference evidence="10 11" key="1">
    <citation type="journal article" date="2011" name="J. Bacteriol.">
        <title>Genome sequence of strain IMCC3088, a proteorhodopsin-containing marine bacterium belonging to the OM60/NOR5 clade.</title>
        <authorList>
            <person name="Jang Y."/>
            <person name="Oh H.M."/>
            <person name="Kang I."/>
            <person name="Lee K."/>
            <person name="Yang S.J."/>
            <person name="Cho J.C."/>
        </authorList>
    </citation>
    <scope>NUCLEOTIDE SEQUENCE [LARGE SCALE GENOMIC DNA]</scope>
    <source>
        <strain evidence="10 11">IMCC3088</strain>
    </source>
</reference>
<dbReference type="CDD" id="cd09164">
    <property type="entry name" value="PLDc_EcPPK1_C1_like"/>
    <property type="match status" value="1"/>
</dbReference>
<dbReference type="InterPro" id="IPR003414">
    <property type="entry name" value="PP_kinase"/>
</dbReference>
<keyword evidence="4 8" id="KW-0547">Nucleotide-binding</keyword>
<dbReference type="Pfam" id="PF17941">
    <property type="entry name" value="PP_kinase_C_1"/>
    <property type="match status" value="1"/>
</dbReference>
<dbReference type="Gene3D" id="3.30.870.10">
    <property type="entry name" value="Endonuclease Chain A"/>
    <property type="match status" value="2"/>
</dbReference>
<dbReference type="OrthoDB" id="9761456at2"/>
<dbReference type="SUPFAM" id="SSF140356">
    <property type="entry name" value="PPK N-terminal domain-like"/>
    <property type="match status" value="1"/>
</dbReference>
<dbReference type="SUPFAM" id="SSF56024">
    <property type="entry name" value="Phospholipase D/nuclease"/>
    <property type="match status" value="2"/>
</dbReference>
<name>F3KZT9_9GAMM</name>
<dbReference type="PANTHER" id="PTHR30218:SF0">
    <property type="entry name" value="POLYPHOSPHATE KINASE"/>
    <property type="match status" value="1"/>
</dbReference>
<dbReference type="AlphaFoldDB" id="F3KZT9"/>
<keyword evidence="2 8" id="KW-0808">Transferase</keyword>
<dbReference type="HAMAP" id="MF_00347">
    <property type="entry name" value="Polyphosphate_kinase"/>
    <property type="match status" value="1"/>
</dbReference>
<evidence type="ECO:0000256" key="3">
    <source>
        <dbReference type="ARBA" id="ARBA00022723"/>
    </source>
</evidence>
<feature type="binding site" evidence="8">
    <location>
        <position position="562"/>
    </location>
    <ligand>
        <name>ATP</name>
        <dbReference type="ChEBI" id="CHEBI:30616"/>
    </ligand>
</feature>
<feature type="binding site" evidence="8">
    <location>
        <position position="373"/>
    </location>
    <ligand>
        <name>Mg(2+)</name>
        <dbReference type="ChEBI" id="CHEBI:18420"/>
    </ligand>
</feature>
<dbReference type="InterPro" id="IPR041108">
    <property type="entry name" value="PP_kinase_C_1"/>
</dbReference>
<sequence length="697" mass="80132">MNDDDKYVAKELSWLSFNERVLQEASSRDVPVIQQVRYLGIFSNNMDEFFRVRVADVRRLAAFSTGEDKDAARALLKQIQSRVRELQQKFDEVYRGCLIALRRRNIYLINEQQLRADQSAFVERYFRDNVLPELSPLFLKGSTQLPELNDASIYFAIRMALTNSKVQYALLEIPTDRIDRFVYIPPKGSRRKKAIIVLDNIIRHCLKEVFRGVLDIEDAQAYTIKITRDAELEMDEKITQSLIDKVDGSLARRKKADPVRFVYDSEMPEDLLEILAKRFNLGKYDSFIAGGRYHNSKDFMKFPNLGPDYLEFDPMEPARLPYLDKPGSSIFGKIRERDILLYYPYHSFRYVEDFLHTAALDPSVTSISMTLYRVASNSHVVNALINAARNQKQVTVVIELQARFDESANIRWSRVLGDAGVQVIFGIPGLKVHSKLILINRQEDGEERQYAHIGTGNFNESTARLYTDFSLLTADREIGKEVANVFDFIRHTYRRFRYRHLMVSPNTNRSGLMALIDTEIANAKAGRKSGIFIKCNNLVDKPIVDKLYQASQAGVKIRLIVRGMFAMKAGVKGLSENIRAISIVDRYLEHPRVFVFENAGDTKVFISSADLMTRNLDFRVEVTCPIYDPAAKQLILDVLELQWRDRAKARLLDEEQTNKLVPRGNRRKLRSQEHLHDLINTWSDAFGTEGAEGPQAE</sequence>
<dbReference type="FunFam" id="3.30.870.10:FF:000001">
    <property type="entry name" value="Polyphosphate kinase"/>
    <property type="match status" value="1"/>
</dbReference>
<comment type="cofactor">
    <cofactor evidence="8">
        <name>Mg(2+)</name>
        <dbReference type="ChEBI" id="CHEBI:18420"/>
    </cofactor>
</comment>
<evidence type="ECO:0000256" key="8">
    <source>
        <dbReference type="HAMAP-Rule" id="MF_00347"/>
    </source>
</evidence>
<dbReference type="NCBIfam" id="TIGR03705">
    <property type="entry name" value="poly_P_kin"/>
    <property type="match status" value="1"/>
</dbReference>
<evidence type="ECO:0000256" key="7">
    <source>
        <dbReference type="ARBA" id="ARBA00022842"/>
    </source>
</evidence>
<keyword evidence="11" id="KW-1185">Reference proteome</keyword>
<dbReference type="Pfam" id="PF13090">
    <property type="entry name" value="PP_kinase_C"/>
    <property type="match status" value="1"/>
</dbReference>
<evidence type="ECO:0000256" key="9">
    <source>
        <dbReference type="RuleBase" id="RU003800"/>
    </source>
</evidence>
<comment type="caution">
    <text evidence="10">The sequence shown here is derived from an EMBL/GenBank/DDBJ whole genome shotgun (WGS) entry which is preliminary data.</text>
</comment>
<keyword evidence="7 8" id="KW-0460">Magnesium</keyword>
<feature type="binding site" evidence="8">
    <location>
        <position position="590"/>
    </location>
    <ligand>
        <name>ATP</name>
        <dbReference type="ChEBI" id="CHEBI:30616"/>
    </ligand>
</feature>
<dbReference type="STRING" id="2518989.IMCC3088_532"/>
<keyword evidence="5 8" id="KW-0418">Kinase</keyword>
<protein>
    <recommendedName>
        <fullName evidence="8 9">Polyphosphate kinase</fullName>
        <ecNumber evidence="8 9">2.7.4.1</ecNumber>
    </recommendedName>
    <alternativeName>
        <fullName evidence="8">ATP-polyphosphate phosphotransferase</fullName>
    </alternativeName>
    <alternativeName>
        <fullName evidence="8">Polyphosphoric acid kinase</fullName>
    </alternativeName>
</protein>
<dbReference type="Pfam" id="PF02503">
    <property type="entry name" value="PP_kinase"/>
    <property type="match status" value="1"/>
</dbReference>
<keyword evidence="1 8" id="KW-0597">Phosphoprotein</keyword>
<feature type="active site" description="Phosphohistidine intermediate" evidence="8">
    <location>
        <position position="433"/>
    </location>
</feature>
<dbReference type="InterPro" id="IPR001736">
    <property type="entry name" value="PLipase_D/transphosphatidylase"/>
</dbReference>
<dbReference type="InterPro" id="IPR024953">
    <property type="entry name" value="PP_kinase_middle"/>
</dbReference>
<evidence type="ECO:0000313" key="10">
    <source>
        <dbReference type="EMBL" id="EGG30393.1"/>
    </source>
</evidence>
<evidence type="ECO:0000256" key="1">
    <source>
        <dbReference type="ARBA" id="ARBA00022553"/>
    </source>
</evidence>
<comment type="function">
    <text evidence="8 9">Catalyzes the reversible transfer of the terminal phosphate of ATP to form a long-chain polyphosphate (polyP).</text>
</comment>
<dbReference type="Gene3D" id="1.20.58.310">
    <property type="entry name" value="Polyphosphate kinase N-terminal domain"/>
    <property type="match status" value="1"/>
</dbReference>
<dbReference type="PROSITE" id="PS50035">
    <property type="entry name" value="PLD"/>
    <property type="match status" value="2"/>
</dbReference>
<dbReference type="Gene3D" id="3.30.1840.10">
    <property type="entry name" value="Polyphosphate kinase middle domain"/>
    <property type="match status" value="1"/>
</dbReference>
<dbReference type="Pfam" id="PF13089">
    <property type="entry name" value="PP_kinase_N"/>
    <property type="match status" value="1"/>
</dbReference>
<dbReference type="Proteomes" id="UP000005615">
    <property type="component" value="Unassembled WGS sequence"/>
</dbReference>
<dbReference type="NCBIfam" id="NF003917">
    <property type="entry name" value="PRK05443.1-1"/>
    <property type="match status" value="1"/>
</dbReference>
<dbReference type="CDD" id="cd09167">
    <property type="entry name" value="PLDc_EcPPK1_C2_like"/>
    <property type="match status" value="1"/>
</dbReference>
<dbReference type="EC" id="2.7.4.1" evidence="8 9"/>
<dbReference type="EMBL" id="AEIG01000015">
    <property type="protein sequence ID" value="EGG30393.1"/>
    <property type="molecule type" value="Genomic_DNA"/>
</dbReference>
<dbReference type="PIRSF" id="PIRSF015589">
    <property type="entry name" value="PP_kinase"/>
    <property type="match status" value="1"/>
</dbReference>
<feature type="binding site" evidence="8">
    <location>
        <position position="45"/>
    </location>
    <ligand>
        <name>ATP</name>
        <dbReference type="ChEBI" id="CHEBI:30616"/>
    </ligand>
</feature>